<feature type="region of interest" description="Disordered" evidence="1">
    <location>
        <begin position="79"/>
        <end position="104"/>
    </location>
</feature>
<comment type="caution">
    <text evidence="2">The sequence shown here is derived from an EMBL/GenBank/DDBJ whole genome shotgun (WGS) entry which is preliminary data.</text>
</comment>
<organism evidence="2 3">
    <name type="scientific">Pleurodeles waltl</name>
    <name type="common">Iberian ribbed newt</name>
    <dbReference type="NCBI Taxonomy" id="8319"/>
    <lineage>
        <taxon>Eukaryota</taxon>
        <taxon>Metazoa</taxon>
        <taxon>Chordata</taxon>
        <taxon>Craniata</taxon>
        <taxon>Vertebrata</taxon>
        <taxon>Euteleostomi</taxon>
        <taxon>Amphibia</taxon>
        <taxon>Batrachia</taxon>
        <taxon>Caudata</taxon>
        <taxon>Salamandroidea</taxon>
        <taxon>Salamandridae</taxon>
        <taxon>Pleurodelinae</taxon>
        <taxon>Pleurodeles</taxon>
    </lineage>
</organism>
<proteinExistence type="predicted"/>
<evidence type="ECO:0000256" key="1">
    <source>
        <dbReference type="SAM" id="MobiDB-lite"/>
    </source>
</evidence>
<keyword evidence="3" id="KW-1185">Reference proteome</keyword>
<evidence type="ECO:0000313" key="3">
    <source>
        <dbReference type="Proteomes" id="UP001066276"/>
    </source>
</evidence>
<evidence type="ECO:0000313" key="2">
    <source>
        <dbReference type="EMBL" id="KAJ1122371.1"/>
    </source>
</evidence>
<dbReference type="EMBL" id="JANPWB010000011">
    <property type="protein sequence ID" value="KAJ1122371.1"/>
    <property type="molecule type" value="Genomic_DNA"/>
</dbReference>
<name>A0AAV7P2I6_PLEWA</name>
<accession>A0AAV7P2I6</accession>
<gene>
    <name evidence="2" type="ORF">NDU88_000860</name>
</gene>
<dbReference type="Proteomes" id="UP001066276">
    <property type="component" value="Chromosome 7"/>
</dbReference>
<reference evidence="2" key="1">
    <citation type="journal article" date="2022" name="bioRxiv">
        <title>Sequencing and chromosome-scale assembly of the giantPleurodeles waltlgenome.</title>
        <authorList>
            <person name="Brown T."/>
            <person name="Elewa A."/>
            <person name="Iarovenko S."/>
            <person name="Subramanian E."/>
            <person name="Araus A.J."/>
            <person name="Petzold A."/>
            <person name="Susuki M."/>
            <person name="Suzuki K.-i.T."/>
            <person name="Hayashi T."/>
            <person name="Toyoda A."/>
            <person name="Oliveira C."/>
            <person name="Osipova E."/>
            <person name="Leigh N.D."/>
            <person name="Simon A."/>
            <person name="Yun M.H."/>
        </authorList>
    </citation>
    <scope>NUCLEOTIDE SEQUENCE</scope>
    <source>
        <strain evidence="2">20211129_DDA</strain>
        <tissue evidence="2">Liver</tissue>
    </source>
</reference>
<dbReference type="AlphaFoldDB" id="A0AAV7P2I6"/>
<sequence>MRRPSVRGTLGLVVCPLSTVSEHPWFLPRCESARLAMRRPSVRGTLGLSLLRGEEKDEGGTQRPLLVLGADVQPAAGLGVAALTREAPEPPPRPGSPSLRPPRA</sequence>
<protein>
    <submittedName>
        <fullName evidence="2">Uncharacterized protein</fullName>
    </submittedName>
</protein>